<evidence type="ECO:0000256" key="1">
    <source>
        <dbReference type="SAM" id="MobiDB-lite"/>
    </source>
</evidence>
<proteinExistence type="predicted"/>
<protein>
    <submittedName>
        <fullName evidence="2">Uncharacterized protein</fullName>
    </submittedName>
</protein>
<dbReference type="AlphaFoldDB" id="A0A6V7NW35"/>
<evidence type="ECO:0000313" key="2">
    <source>
        <dbReference type="EMBL" id="CAD1822780.1"/>
    </source>
</evidence>
<organism evidence="2">
    <name type="scientific">Ananas comosus var. bracteatus</name>
    <name type="common">red pineapple</name>
    <dbReference type="NCBI Taxonomy" id="296719"/>
    <lineage>
        <taxon>Eukaryota</taxon>
        <taxon>Viridiplantae</taxon>
        <taxon>Streptophyta</taxon>
        <taxon>Embryophyta</taxon>
        <taxon>Tracheophyta</taxon>
        <taxon>Spermatophyta</taxon>
        <taxon>Magnoliopsida</taxon>
        <taxon>Liliopsida</taxon>
        <taxon>Poales</taxon>
        <taxon>Bromeliaceae</taxon>
        <taxon>Bromelioideae</taxon>
        <taxon>Ananas</taxon>
    </lineage>
</organism>
<dbReference type="GO" id="GO:0003676">
    <property type="term" value="F:nucleic acid binding"/>
    <property type="evidence" value="ECO:0007669"/>
    <property type="project" value="InterPro"/>
</dbReference>
<dbReference type="EMBL" id="LR862142">
    <property type="protein sequence ID" value="CAD1822780.1"/>
    <property type="molecule type" value="Genomic_DNA"/>
</dbReference>
<dbReference type="SUPFAM" id="SSF53098">
    <property type="entry name" value="Ribonuclease H-like"/>
    <property type="match status" value="1"/>
</dbReference>
<name>A0A6V7NW35_ANACO</name>
<feature type="region of interest" description="Disordered" evidence="1">
    <location>
        <begin position="1"/>
        <end position="60"/>
    </location>
</feature>
<feature type="compositionally biased region" description="Pro residues" evidence="1">
    <location>
        <begin position="1"/>
        <end position="14"/>
    </location>
</feature>
<dbReference type="InterPro" id="IPR036397">
    <property type="entry name" value="RNaseH_sf"/>
</dbReference>
<dbReference type="Gene3D" id="3.30.420.10">
    <property type="entry name" value="Ribonuclease H-like superfamily/Ribonuclease H"/>
    <property type="match status" value="1"/>
</dbReference>
<feature type="compositionally biased region" description="Basic residues" evidence="1">
    <location>
        <begin position="20"/>
        <end position="43"/>
    </location>
</feature>
<accession>A0A6V7NW35</accession>
<dbReference type="InterPro" id="IPR012337">
    <property type="entry name" value="RNaseH-like_sf"/>
</dbReference>
<sequence>MPPPELSKPRPPQTPEAHQHLRRHHLPRLRRHPHLPRPGRGRAHQYLQRHSPPVRRNSQTKHFDKIMARLKKLSCGLSWEHCDPVLVAQKVCSGVTTSQLAGLAAEIILADFFGTGSHRSMGITGLAAEIMEVEVRRPSHVRMSRWDLRDMTLDQIEYA</sequence>
<gene>
    <name evidence="2" type="ORF">CB5_LOCUS5991</name>
</gene>
<reference evidence="2" key="1">
    <citation type="submission" date="2020-07" db="EMBL/GenBank/DDBJ databases">
        <authorList>
            <person name="Lin J."/>
        </authorList>
    </citation>
    <scope>NUCLEOTIDE SEQUENCE</scope>
</reference>